<dbReference type="Proteomes" id="UP001157138">
    <property type="component" value="Unassembled WGS sequence"/>
</dbReference>
<protein>
    <submittedName>
        <fullName evidence="1">Uncharacterized protein</fullName>
    </submittedName>
</protein>
<comment type="caution">
    <text evidence="1">The sequence shown here is derived from an EMBL/GenBank/DDBJ whole genome shotgun (WGS) entry which is preliminary data.</text>
</comment>
<reference evidence="2" key="1">
    <citation type="journal article" date="2019" name="Int. J. Syst. Evol. Microbiol.">
        <title>The Global Catalogue of Microorganisms (GCM) 10K type strain sequencing project: providing services to taxonomists for standard genome sequencing and annotation.</title>
        <authorList>
            <consortium name="The Broad Institute Genomics Platform"/>
            <consortium name="The Broad Institute Genome Sequencing Center for Infectious Disease"/>
            <person name="Wu L."/>
            <person name="Ma J."/>
        </authorList>
    </citation>
    <scope>NUCLEOTIDE SEQUENCE [LARGE SCALE GENOMIC DNA]</scope>
    <source>
        <strain evidence="2">NBRC 108723</strain>
    </source>
</reference>
<evidence type="ECO:0000313" key="1">
    <source>
        <dbReference type="EMBL" id="GLT19925.1"/>
    </source>
</evidence>
<proteinExistence type="predicted"/>
<organism evidence="1 2">
    <name type="scientific">Vibrio zhanjiangensis</name>
    <dbReference type="NCBI Taxonomy" id="1046128"/>
    <lineage>
        <taxon>Bacteria</taxon>
        <taxon>Pseudomonadati</taxon>
        <taxon>Pseudomonadota</taxon>
        <taxon>Gammaproteobacteria</taxon>
        <taxon>Vibrionales</taxon>
        <taxon>Vibrionaceae</taxon>
        <taxon>Vibrio</taxon>
    </lineage>
</organism>
<evidence type="ECO:0000313" key="2">
    <source>
        <dbReference type="Proteomes" id="UP001157138"/>
    </source>
</evidence>
<dbReference type="EMBL" id="BSPW01000087">
    <property type="protein sequence ID" value="GLT19925.1"/>
    <property type="molecule type" value="Genomic_DNA"/>
</dbReference>
<gene>
    <name evidence="1" type="ORF">GCM10007938_37080</name>
</gene>
<keyword evidence="2" id="KW-1185">Reference proteome</keyword>
<sequence length="143" mass="16172">MERYAYFSPAIVSAEELRGAYAFAVDIAKKHNSHLTVLVNSISNSEQFLEKIFTEQETNKLRRYETIVKNGLSIELKSPDGFKDYQSYGVILAIHSSPKAINKIESNDQTLAVIAVAEINHLAEHLTNWKTEKGVKEFKQQDA</sequence>
<name>A0ABQ6F5U9_9VIBR</name>
<dbReference type="RefSeq" id="WP_284193761.1">
    <property type="nucleotide sequence ID" value="NZ_BSPW01000087.1"/>
</dbReference>
<accession>A0ABQ6F5U9</accession>